<organism evidence="2">
    <name type="scientific">Homo sapiens</name>
    <name type="common">Human</name>
    <dbReference type="NCBI Taxonomy" id="9606"/>
    <lineage>
        <taxon>Eukaryota</taxon>
        <taxon>Metazoa</taxon>
        <taxon>Chordata</taxon>
        <taxon>Craniata</taxon>
        <taxon>Vertebrata</taxon>
        <taxon>Euteleostomi</taxon>
        <taxon>Mammalia</taxon>
        <taxon>Eutheria</taxon>
        <taxon>Euarchontoglires</taxon>
        <taxon>Primates</taxon>
        <taxon>Haplorrhini</taxon>
        <taxon>Catarrhini</taxon>
        <taxon>Hominidae</taxon>
        <taxon>Homo</taxon>
    </lineage>
</organism>
<proteinExistence type="predicted"/>
<sequence>MTWGLALCPAPRFLLVLCLLDSFPFQGPQPLPTQSLFWLRPRLHSLQLRAFLSAESTGKLGGVRLDGIFQKQHDSFRPLLPAKKVKKSHHCNKKRALCLTWQ</sequence>
<dbReference type="EMBL" id="AACC02000108">
    <property type="protein sequence ID" value="EAL24478.1"/>
    <property type="molecule type" value="Genomic_DNA"/>
</dbReference>
<accession>A0A090N7V1</accession>
<reference evidence="2" key="2">
    <citation type="submission" date="2004-06" db="EMBL/GenBank/DDBJ databases">
        <authorList>
            <person name="Scherer S.W."/>
            <person name="Cheung J."/>
            <person name="MacDonald J.R."/>
            <person name="Osborne L.R."/>
            <person name="Nakabayashi K."/>
            <person name="Herbrick J.-A."/>
            <person name="Carson A.R."/>
            <person name="Parker-Katiraee L."/>
            <person name="Skaug J."/>
            <person name="Khaja R."/>
            <person name="Zhang J."/>
            <person name="Hudek A.K."/>
            <person name="Li M."/>
            <person name="Haddad M."/>
            <person name="Duggan G.E."/>
            <person name="Fernandez B.A."/>
            <person name="Kanematsu E."/>
            <person name="Gentles S."/>
            <person name="Christopoulos C.C."/>
            <person name="Choufani S."/>
            <person name="Kwasnicka D."/>
            <person name="Zheng X.H."/>
            <person name="Nusskern D."/>
            <person name="Zhang Q."/>
            <person name="Gu Z."/>
            <person name="Lu F."/>
            <person name="Zeesman S."/>
            <person name="Teshima I."/>
            <person name="Chitayat D."/>
            <person name="Shuman C."/>
            <person name="Weksberg R."/>
            <person name="Zackai E.H."/>
            <person name="Grebe T.A."/>
            <person name="Cox S.R."/>
            <person name="Kirkpatrick S.J."/>
            <person name="Rahman N."/>
            <person name="Friedman J.M."/>
            <person name="Heng H.H.Q."/>
            <person name="Pelicci P."/>
            <person name="Lococo F."/>
            <person name="Belloni E."/>
            <person name="Shaffer L.G."/>
            <person name="Morton C.C."/>
            <person name="Pober B."/>
            <person name="Gusella J."/>
            <person name="Bruns G."/>
            <person name="Korf B.R."/>
            <person name="Quade B.J."/>
            <person name="Ligon A.H."/>
            <person name="Ferguson H."/>
            <person name="Higgins A.W."/>
            <person name="Leach N.T."/>
            <person name="Herrick S.R."/>
            <person name="Lemyre E."/>
            <person name="Farra C.G."/>
            <person name="Kim H.-G."/>
            <person name="Summers A.M."/>
            <person name="Gripp K.W."/>
            <person name="Roberts W."/>
            <person name="Szatmari P."/>
            <person name="Winsor E.J.T."/>
            <person name="Grzeschik K.-H."/>
            <person name="Teebi A."/>
            <person name="Minassian B.A."/>
            <person name="Kere J."/>
            <person name="Armengol L."/>
            <person name="Pujana M.Angel."/>
            <person name="Estivill X."/>
            <person name="Wilson M.D."/>
            <person name="Koop B.F."/>
            <person name="Tosi S."/>
            <person name="Moore G.E."/>
            <person name="Boright A.P."/>
            <person name="Zlotorynski E."/>
            <person name="Kerem B."/>
            <person name="Kroisel P.M."/>
            <person name="Petek E."/>
            <person name="Oscier D.G."/>
            <person name="Mould S.J."/>
            <person name="Doehner H."/>
            <person name="Doehner K."/>
            <person name="Rommens J.M."/>
            <person name="Vincent J.B."/>
            <person name="Venter J.C."/>
            <person name="Li P.W."/>
            <person name="Mural R.J."/>
            <person name="Adams M.D."/>
            <person name="Tsui L.-C."/>
        </authorList>
    </citation>
    <scope>NUCLEOTIDE SEQUENCE</scope>
</reference>
<evidence type="ECO:0000256" key="1">
    <source>
        <dbReference type="SAM" id="SignalP"/>
    </source>
</evidence>
<feature type="signal peptide" evidence="1">
    <location>
        <begin position="1"/>
        <end position="22"/>
    </location>
</feature>
<feature type="chain" id="PRO_5001861521" evidence="1">
    <location>
        <begin position="23"/>
        <end position="102"/>
    </location>
</feature>
<keyword evidence="1" id="KW-0732">Signal</keyword>
<evidence type="ECO:0000313" key="2">
    <source>
        <dbReference type="EMBL" id="EAL24478.1"/>
    </source>
</evidence>
<name>A0A090N7V1_HUMAN</name>
<comment type="caution">
    <text evidence="2">The sequence shown here is derived from an EMBL/GenBank/DDBJ whole genome shotgun (WGS) entry which is preliminary data.</text>
</comment>
<dbReference type="AlphaFoldDB" id="A0A090N7V1"/>
<protein>
    <submittedName>
        <fullName evidence="2">Uncharacterized protein</fullName>
    </submittedName>
</protein>
<gene>
    <name evidence="2" type="primary">LOC285972</name>
    <name evidence="2" type="ORF">tcag7.755</name>
</gene>
<reference evidence="2" key="1">
    <citation type="journal article" date="2003" name="Science">
        <title>Human chromosome 7: DNA sequence and biology.</title>
        <authorList>
            <person name="Scherer S.W."/>
            <person name="Cheung J."/>
            <person name="MacDonald J.R."/>
            <person name="Osborne L.R."/>
            <person name="Nakabayashi K."/>
            <person name="Herbrick J.A."/>
            <person name="Carson A.R."/>
            <person name="Parker-Katiraee L."/>
            <person name="Skaug J."/>
            <person name="Khaja R."/>
            <person name="Zhang J."/>
            <person name="Hudek A.K."/>
            <person name="Li M."/>
            <person name="Haddad M."/>
            <person name="Duggan G.E."/>
            <person name="Fernandez B.A."/>
            <person name="Kanematsu E."/>
            <person name="Gentles S."/>
            <person name="Christopoulos C.C."/>
            <person name="Choufani S."/>
            <person name="Kwasnicka D."/>
            <person name="Zheng X.H."/>
            <person name="Lai Z."/>
            <person name="Nusskern D."/>
            <person name="Zhang Q."/>
            <person name="Gu Z."/>
            <person name="Lu F."/>
            <person name="Zeesman S."/>
            <person name="Nowaczyk M.J."/>
            <person name="Teshima I."/>
            <person name="Chitayat D."/>
            <person name="Shuman C."/>
            <person name="Weksberg R."/>
            <person name="Zackai E.H."/>
            <person name="Grebe T.A."/>
            <person name="Cox S.R."/>
            <person name="Kirkpatrick S.J."/>
            <person name="Rahman N."/>
            <person name="Friedman J.M."/>
            <person name="Heng H.H."/>
            <person name="Pelicci P.G."/>
            <person name="Lo-Coco F."/>
            <person name="Belloni E."/>
            <person name="Shaffer L.G."/>
            <person name="Pober B."/>
            <person name="Morton C.C."/>
            <person name="Gusella J.F."/>
            <person name="Bruns G.A."/>
            <person name="Korf B.R."/>
            <person name="Quade B.J."/>
            <person name="Ligon A.H."/>
            <person name="Ferguson H."/>
            <person name="Higgins A.W."/>
            <person name="Leach N.T."/>
            <person name="Herrick S.R."/>
            <person name="Lemyre E."/>
            <person name="Farra C.G."/>
            <person name="Kim H.G."/>
            <person name="Summers A.M."/>
            <person name="Gripp K.W."/>
            <person name="Roberts W."/>
            <person name="Szatmari P."/>
            <person name="Winsor E.J."/>
            <person name="Grzeschik K.H."/>
            <person name="Teebi A."/>
            <person name="Minassian B.A."/>
            <person name="Kere J."/>
            <person name="Armengol L."/>
            <person name="Pujana M.A."/>
            <person name="Estivill X."/>
            <person name="Wilson M.D."/>
            <person name="Koop B.F."/>
            <person name="Tosi S."/>
            <person name="Moore G.E."/>
            <person name="Boright A.P."/>
            <person name="Zlotorynski E."/>
            <person name="Kerem B."/>
            <person name="Kroisel P.M."/>
            <person name="Petek E."/>
            <person name="Oscier D.G."/>
            <person name="Mould S.J."/>
            <person name="Dohner H."/>
            <person name="Dohner K."/>
            <person name="Rommens J.M."/>
            <person name="Vincent J.B."/>
            <person name="Venter J.C."/>
            <person name="Li P.W."/>
            <person name="Mural R.J."/>
            <person name="Adams M.D."/>
            <person name="Tsui L.C."/>
        </authorList>
    </citation>
    <scope>NUCLEOTIDE SEQUENCE [LARGE SCALE GENOMIC DNA]</scope>
</reference>